<dbReference type="OMA" id="VKVKTCA"/>
<protein>
    <recommendedName>
        <fullName evidence="3">VQ domain-containing protein</fullName>
    </recommendedName>
</protein>
<feature type="compositionally biased region" description="Polar residues" evidence="1">
    <location>
        <begin position="85"/>
        <end position="98"/>
    </location>
</feature>
<dbReference type="STRING" id="29730.A0A0D2TBQ2"/>
<keyword evidence="2" id="KW-0732">Signal</keyword>
<evidence type="ECO:0000259" key="3">
    <source>
        <dbReference type="Pfam" id="PF05678"/>
    </source>
</evidence>
<dbReference type="eggNOG" id="ENOG502S9W6">
    <property type="taxonomic scope" value="Eukaryota"/>
</dbReference>
<evidence type="ECO:0000256" key="2">
    <source>
        <dbReference type="SAM" id="SignalP"/>
    </source>
</evidence>
<evidence type="ECO:0000256" key="1">
    <source>
        <dbReference type="SAM" id="MobiDB-lite"/>
    </source>
</evidence>
<name>A0A0D2TBQ2_GOSRA</name>
<dbReference type="InterPro" id="IPR039335">
    <property type="entry name" value="SIB1/2"/>
</dbReference>
<dbReference type="InterPro" id="IPR008889">
    <property type="entry name" value="VQ"/>
</dbReference>
<dbReference type="PANTHER" id="PTHR33624">
    <property type="entry name" value="SIGMA FACTOR BINDING PROTEIN 1, CHLOROPLASTIC"/>
    <property type="match status" value="1"/>
</dbReference>
<evidence type="ECO:0000313" key="4">
    <source>
        <dbReference type="EMBL" id="KJB73138.1"/>
    </source>
</evidence>
<dbReference type="Proteomes" id="UP000032304">
    <property type="component" value="Chromosome 11"/>
</dbReference>
<dbReference type="Gramene" id="KJB73138">
    <property type="protein sequence ID" value="KJB73138"/>
    <property type="gene ID" value="B456_011G217100"/>
</dbReference>
<feature type="signal peptide" evidence="2">
    <location>
        <begin position="1"/>
        <end position="23"/>
    </location>
</feature>
<sequence length="160" mass="17600">MFINSSYLLLHPFTLFFISSMDALRVHQMKRSKKSSKRSNSKKDFKVVYISTPVKVKTCASQFRSLVQELTGKDSDVADRLADYDSSTPDNSPTNSDMTGVAAGDRVNNGQPLLNSSVIGSVFDPFCDELMSEGSFMGMFTSNLSHGPSQFDAITRFGSV</sequence>
<feature type="region of interest" description="Disordered" evidence="1">
    <location>
        <begin position="78"/>
        <end position="106"/>
    </location>
</feature>
<organism evidence="4 5">
    <name type="scientific">Gossypium raimondii</name>
    <name type="common">Peruvian cotton</name>
    <name type="synonym">Gossypium klotzschianum subsp. raimondii</name>
    <dbReference type="NCBI Taxonomy" id="29730"/>
    <lineage>
        <taxon>Eukaryota</taxon>
        <taxon>Viridiplantae</taxon>
        <taxon>Streptophyta</taxon>
        <taxon>Embryophyta</taxon>
        <taxon>Tracheophyta</taxon>
        <taxon>Spermatophyta</taxon>
        <taxon>Magnoliopsida</taxon>
        <taxon>eudicotyledons</taxon>
        <taxon>Gunneridae</taxon>
        <taxon>Pentapetalae</taxon>
        <taxon>rosids</taxon>
        <taxon>malvids</taxon>
        <taxon>Malvales</taxon>
        <taxon>Malvaceae</taxon>
        <taxon>Malvoideae</taxon>
        <taxon>Gossypium</taxon>
    </lineage>
</organism>
<dbReference type="OrthoDB" id="1725273at2759"/>
<gene>
    <name evidence="4" type="ORF">B456_011G217100</name>
</gene>
<dbReference type="KEGG" id="gra:105776084"/>
<proteinExistence type="predicted"/>
<accession>A0A0D2TBQ2</accession>
<reference evidence="4 5" key="1">
    <citation type="journal article" date="2012" name="Nature">
        <title>Repeated polyploidization of Gossypium genomes and the evolution of spinnable cotton fibres.</title>
        <authorList>
            <person name="Paterson A.H."/>
            <person name="Wendel J.F."/>
            <person name="Gundlach H."/>
            <person name="Guo H."/>
            <person name="Jenkins J."/>
            <person name="Jin D."/>
            <person name="Llewellyn D."/>
            <person name="Showmaker K.C."/>
            <person name="Shu S."/>
            <person name="Udall J."/>
            <person name="Yoo M.J."/>
            <person name="Byers R."/>
            <person name="Chen W."/>
            <person name="Doron-Faigenboim A."/>
            <person name="Duke M.V."/>
            <person name="Gong L."/>
            <person name="Grimwood J."/>
            <person name="Grover C."/>
            <person name="Grupp K."/>
            <person name="Hu G."/>
            <person name="Lee T.H."/>
            <person name="Li J."/>
            <person name="Lin L."/>
            <person name="Liu T."/>
            <person name="Marler B.S."/>
            <person name="Page J.T."/>
            <person name="Roberts A.W."/>
            <person name="Romanel E."/>
            <person name="Sanders W.S."/>
            <person name="Szadkowski E."/>
            <person name="Tan X."/>
            <person name="Tang H."/>
            <person name="Xu C."/>
            <person name="Wang J."/>
            <person name="Wang Z."/>
            <person name="Zhang D."/>
            <person name="Zhang L."/>
            <person name="Ashrafi H."/>
            <person name="Bedon F."/>
            <person name="Bowers J.E."/>
            <person name="Brubaker C.L."/>
            <person name="Chee P.W."/>
            <person name="Das S."/>
            <person name="Gingle A.R."/>
            <person name="Haigler C.H."/>
            <person name="Harker D."/>
            <person name="Hoffmann L.V."/>
            <person name="Hovav R."/>
            <person name="Jones D.C."/>
            <person name="Lemke C."/>
            <person name="Mansoor S."/>
            <person name="ur Rahman M."/>
            <person name="Rainville L.N."/>
            <person name="Rambani A."/>
            <person name="Reddy U.K."/>
            <person name="Rong J.K."/>
            <person name="Saranga Y."/>
            <person name="Scheffler B.E."/>
            <person name="Scheffler J.A."/>
            <person name="Stelly D.M."/>
            <person name="Triplett B.A."/>
            <person name="Van Deynze A."/>
            <person name="Vaslin M.F."/>
            <person name="Waghmare V.N."/>
            <person name="Walford S.A."/>
            <person name="Wright R.J."/>
            <person name="Zaki E.A."/>
            <person name="Zhang T."/>
            <person name="Dennis E.S."/>
            <person name="Mayer K.F."/>
            <person name="Peterson D.G."/>
            <person name="Rokhsar D.S."/>
            <person name="Wang X."/>
            <person name="Schmutz J."/>
        </authorList>
    </citation>
    <scope>NUCLEOTIDE SEQUENCE [LARGE SCALE GENOMIC DNA]</scope>
</reference>
<dbReference type="PANTHER" id="PTHR33624:SF17">
    <property type="entry name" value="OS07G0687400 PROTEIN"/>
    <property type="match status" value="1"/>
</dbReference>
<dbReference type="AlphaFoldDB" id="A0A0D2TBQ2"/>
<feature type="chain" id="PRO_5002264884" description="VQ domain-containing protein" evidence="2">
    <location>
        <begin position="24"/>
        <end position="160"/>
    </location>
</feature>
<feature type="domain" description="VQ" evidence="3">
    <location>
        <begin position="50"/>
        <end position="76"/>
    </location>
</feature>
<dbReference type="EMBL" id="CM001750">
    <property type="protein sequence ID" value="KJB73138.1"/>
    <property type="molecule type" value="Genomic_DNA"/>
</dbReference>
<dbReference type="Pfam" id="PF05678">
    <property type="entry name" value="VQ"/>
    <property type="match status" value="1"/>
</dbReference>
<keyword evidence="5" id="KW-1185">Reference proteome</keyword>
<evidence type="ECO:0000313" key="5">
    <source>
        <dbReference type="Proteomes" id="UP000032304"/>
    </source>
</evidence>